<evidence type="ECO:0000313" key="10">
    <source>
        <dbReference type="Proteomes" id="UP000224006"/>
    </source>
</evidence>
<dbReference type="InterPro" id="IPR058536">
    <property type="entry name" value="Ig_CFAP65_4th"/>
</dbReference>
<dbReference type="AlphaFoldDB" id="A0A2A9M5V6"/>
<dbReference type="GO" id="GO:0005929">
    <property type="term" value="C:cilium"/>
    <property type="evidence" value="ECO:0007669"/>
    <property type="project" value="UniProtKB-SubCell"/>
</dbReference>
<evidence type="ECO:0000259" key="8">
    <source>
        <dbReference type="Pfam" id="PF24507"/>
    </source>
</evidence>
<feature type="domain" description="CFAP65 fourth Ig-like" evidence="8">
    <location>
        <begin position="420"/>
        <end position="513"/>
    </location>
</feature>
<evidence type="ECO:0000256" key="5">
    <source>
        <dbReference type="ARBA" id="ARBA00023273"/>
    </source>
</evidence>
<proteinExistence type="predicted"/>
<dbReference type="GeneID" id="40313001"/>
<feature type="domain" description="HYDIN/VesB/CFA65-like Ig-like" evidence="7">
    <location>
        <begin position="125"/>
        <end position="209"/>
    </location>
</feature>
<dbReference type="EMBL" id="NWUJ01000008">
    <property type="protein sequence ID" value="PFH33858.1"/>
    <property type="molecule type" value="Genomic_DNA"/>
</dbReference>
<evidence type="ECO:0000259" key="7">
    <source>
        <dbReference type="Pfam" id="PF22544"/>
    </source>
</evidence>
<evidence type="ECO:0000256" key="1">
    <source>
        <dbReference type="ARBA" id="ARBA00004138"/>
    </source>
</evidence>
<evidence type="ECO:0000256" key="3">
    <source>
        <dbReference type="ARBA" id="ARBA00022490"/>
    </source>
</evidence>
<dbReference type="InterPro" id="IPR013783">
    <property type="entry name" value="Ig-like_fold"/>
</dbReference>
<keyword evidence="5" id="KW-0966">Cell projection</keyword>
<comment type="caution">
    <text evidence="9">The sequence shown here is derived from an EMBL/GenBank/DDBJ whole genome shotgun (WGS) entry which is preliminary data.</text>
</comment>
<dbReference type="KEGG" id="bbes:BESB_080740"/>
<sequence>MADETAPSAPRGKWLPRRERQEAFRLDCEDELVWSDWMVGREFTKPLLLKNIGTEHQTIFYKLSCGRAFILPFPEPFRLPPGMTKRLPVTFSPLSQKSLVEELEIVCERGSFVVFLKATEKRAAISLPPSVDFGFGPVQDDTHVRFLVHNTGSLPAEISWKEAPPFRIHPKTSHISVGGMQQFTAVFRPSAALIYEGTIVCSVTSSTPREANTALHEGTVPSSSIVRANICASPGEVEQTCNRRPGDADSSGTSECQKKNPKLEDYTTAANESWCSFETEKETECCAMSVRGIGKLPHLHVHGETEVSVEFGTVLWGTSETRTVALENSSPVTAYFEVVRTCLSQPHANAKLPATITAAPRSGAVRPGEAVPLTFKFQGFSVNEEVFQEFQVVMRSGAPLTVKVRGIVGAVQVTLSSDSLHFGSVPAGVKVIRQVKLRNLSKRAVAYQLVNLHNLSFVRADKPRGILPPQTATTVAFTFRSHAALQLHKRSFFLLRGGEKPLALDLLGTCYTSAERPAAVTLGHVYLRRWTEFGKGTPPADSLELDCQGNPDKVPEPPETSFSLFTSLMTEGDASSDGISLSPKVLEFKAGELPRALSVTNTSNKKFTCIWKDALDRARRKPHPPSGFSVYAARAELLPNAVTTFQVTYDGTSSEFVDFCVLEAAVCPSINLSYHLVEPSALQLPASIACVARALPPCAKALPPKARLAETAVRFKPCFPGEKAFHVTQILNEGDTPLSFEVLPEGEDAANEELATTGAAVFSAWPLSGEIPPQGFQLLLLQFAPATNVFSAGSFSLVLDGKPAFAKRLRVYGCAWAPAMTVKPETLVRPCETRAAQTEKRSGSLPADARRRRLYARILRAECDGDSDLRRELPRGERRRGGSAAALLTRRRKRNPPAAAGGKENRLPSASLPPIGLALVMETMTEMIHAVLHSEKTAEILQTLLEEPAPRFDEIVGLPRPTAASPQALEASAADKYPNTANGAPAAHATYAVPGLTLREDFKNWSPLTANFLDCVPTLPAALAKVQSSPRDRGDGLETLLAHDENLSLEALPAVVSDVFRRLLLEAVAGVLRADAAALGLERSPGEAPAR</sequence>
<dbReference type="Pfam" id="PF24507">
    <property type="entry name" value="Ig_CFAP65_4th"/>
    <property type="match status" value="1"/>
</dbReference>
<dbReference type="PANTHER" id="PTHR46127">
    <property type="entry name" value="CILIA- AND FLAGELLA-ASSOCIATED PROTEIN 65"/>
    <property type="match status" value="1"/>
</dbReference>
<dbReference type="STRING" id="94643.A0A2A9M5V6"/>
<dbReference type="VEuPathDB" id="ToxoDB:BESB_080740"/>
<feature type="compositionally biased region" description="Basic and acidic residues" evidence="6">
    <location>
        <begin position="868"/>
        <end position="880"/>
    </location>
</feature>
<comment type="subcellular location">
    <subcellularLocation>
        <location evidence="1">Cell projection</location>
        <location evidence="1">Cilium</location>
    </subcellularLocation>
    <subcellularLocation>
        <location evidence="2">Cytoplasm</location>
    </subcellularLocation>
</comment>
<dbReference type="RefSeq" id="XP_029217867.1">
    <property type="nucleotide sequence ID" value="XM_029366436.1"/>
</dbReference>
<accession>A0A2A9M5V6</accession>
<feature type="region of interest" description="Disordered" evidence="6">
    <location>
        <begin position="237"/>
        <end position="259"/>
    </location>
</feature>
<dbReference type="GO" id="GO:0005737">
    <property type="term" value="C:cytoplasm"/>
    <property type="evidence" value="ECO:0007669"/>
    <property type="project" value="UniProtKB-SubCell"/>
</dbReference>
<keyword evidence="10" id="KW-1185">Reference proteome</keyword>
<gene>
    <name evidence="9" type="ORF">BESB_080740</name>
</gene>
<evidence type="ECO:0000313" key="9">
    <source>
        <dbReference type="EMBL" id="PFH33858.1"/>
    </source>
</evidence>
<evidence type="ECO:0000256" key="2">
    <source>
        <dbReference type="ARBA" id="ARBA00004496"/>
    </source>
</evidence>
<dbReference type="Proteomes" id="UP000224006">
    <property type="component" value="Chromosome VII"/>
</dbReference>
<reference evidence="9 10" key="1">
    <citation type="submission" date="2017-09" db="EMBL/GenBank/DDBJ databases">
        <title>Genome sequencing of Besnoitia besnoiti strain Bb-Ger1.</title>
        <authorList>
            <person name="Schares G."/>
            <person name="Venepally P."/>
            <person name="Lorenzi H.A."/>
        </authorList>
    </citation>
    <scope>NUCLEOTIDE SEQUENCE [LARGE SCALE GENOMIC DNA]</scope>
    <source>
        <strain evidence="9 10">Bb-Ger1</strain>
    </source>
</reference>
<protein>
    <recommendedName>
        <fullName evidence="11">Abnormal spindle-like microcephaly-associated protein ASH domain-containing protein</fullName>
    </recommendedName>
</protein>
<dbReference type="OrthoDB" id="415597at2759"/>
<evidence type="ECO:0000256" key="6">
    <source>
        <dbReference type="SAM" id="MobiDB-lite"/>
    </source>
</evidence>
<dbReference type="InterPro" id="IPR053879">
    <property type="entry name" value="HYDIN_VesB_CFA65-like_Ig"/>
</dbReference>
<dbReference type="PANTHER" id="PTHR46127:SF1">
    <property type="entry name" value="CILIA- AND FLAGELLA-ASSOCIATED PROTEIN 65"/>
    <property type="match status" value="1"/>
</dbReference>
<evidence type="ECO:0000256" key="4">
    <source>
        <dbReference type="ARBA" id="ARBA00023069"/>
    </source>
</evidence>
<dbReference type="InterPro" id="IPR052614">
    <property type="entry name" value="CFAP65"/>
</dbReference>
<evidence type="ECO:0008006" key="11">
    <source>
        <dbReference type="Google" id="ProtNLM"/>
    </source>
</evidence>
<dbReference type="Pfam" id="PF22544">
    <property type="entry name" value="HYDIN_VesB_CFA65-like_Ig"/>
    <property type="match status" value="1"/>
</dbReference>
<name>A0A2A9M5V6_BESBE</name>
<keyword evidence="4" id="KW-0969">Cilium</keyword>
<keyword evidence="3" id="KW-0963">Cytoplasm</keyword>
<organism evidence="9 10">
    <name type="scientific">Besnoitia besnoiti</name>
    <name type="common">Apicomplexan protozoan</name>
    <dbReference type="NCBI Taxonomy" id="94643"/>
    <lineage>
        <taxon>Eukaryota</taxon>
        <taxon>Sar</taxon>
        <taxon>Alveolata</taxon>
        <taxon>Apicomplexa</taxon>
        <taxon>Conoidasida</taxon>
        <taxon>Coccidia</taxon>
        <taxon>Eucoccidiorida</taxon>
        <taxon>Eimeriorina</taxon>
        <taxon>Sarcocystidae</taxon>
        <taxon>Besnoitia</taxon>
    </lineage>
</organism>
<feature type="region of interest" description="Disordered" evidence="6">
    <location>
        <begin position="868"/>
        <end position="907"/>
    </location>
</feature>
<dbReference type="Gene3D" id="2.60.40.10">
    <property type="entry name" value="Immunoglobulins"/>
    <property type="match status" value="5"/>
</dbReference>